<dbReference type="Gene3D" id="1.10.730.10">
    <property type="entry name" value="Isoleucyl-tRNA Synthetase, Domain 1"/>
    <property type="match status" value="2"/>
</dbReference>
<dbReference type="GO" id="GO:0004814">
    <property type="term" value="F:arginine-tRNA ligase activity"/>
    <property type="evidence" value="ECO:0007669"/>
    <property type="project" value="UniProtKB-EC"/>
</dbReference>
<evidence type="ECO:0000256" key="3">
    <source>
        <dbReference type="SAM" id="MobiDB-lite"/>
    </source>
</evidence>
<comment type="catalytic activity">
    <reaction evidence="2">
        <text>tRNA(Arg) + L-arginine + ATP = L-arginyl-tRNA(Arg) + AMP + diphosphate</text>
        <dbReference type="Rhea" id="RHEA:20301"/>
        <dbReference type="Rhea" id="RHEA-COMP:9658"/>
        <dbReference type="Rhea" id="RHEA-COMP:9673"/>
        <dbReference type="ChEBI" id="CHEBI:30616"/>
        <dbReference type="ChEBI" id="CHEBI:32682"/>
        <dbReference type="ChEBI" id="CHEBI:33019"/>
        <dbReference type="ChEBI" id="CHEBI:78442"/>
        <dbReference type="ChEBI" id="CHEBI:78513"/>
        <dbReference type="ChEBI" id="CHEBI:456215"/>
        <dbReference type="EC" id="6.1.1.19"/>
    </reaction>
</comment>
<evidence type="ECO:0000313" key="6">
    <source>
        <dbReference type="Proteomes" id="UP000283269"/>
    </source>
</evidence>
<name>A0A409XVL9_PSICY</name>
<dbReference type="GO" id="GO:0006420">
    <property type="term" value="P:arginyl-tRNA aminoacylation"/>
    <property type="evidence" value="ECO:0007669"/>
    <property type="project" value="InterPro"/>
</dbReference>
<organism evidence="5 6">
    <name type="scientific">Psilocybe cyanescens</name>
    <dbReference type="NCBI Taxonomy" id="93625"/>
    <lineage>
        <taxon>Eukaryota</taxon>
        <taxon>Fungi</taxon>
        <taxon>Dikarya</taxon>
        <taxon>Basidiomycota</taxon>
        <taxon>Agaricomycotina</taxon>
        <taxon>Agaricomycetes</taxon>
        <taxon>Agaricomycetidae</taxon>
        <taxon>Agaricales</taxon>
        <taxon>Agaricineae</taxon>
        <taxon>Strophariaceae</taxon>
        <taxon>Psilocybe</taxon>
    </lineage>
</organism>
<sequence>MDPNTSFAFTNFVADNLVNSIWPSFHSSQFSPALSSCSQEISLLRFTLQALSFTRNTTPTYNLTCDIGSAITRCKQYILFSQQDLHISQFFKVLELPLEVLARADQLPATQALGLKALPPTRPRLPCIHIPQKPVPHPPSPSSSIIISHLLSYTHAKDIPFLLGTHPDVIKITMKTQEPSGVITFAFRLAHAITSVWDVVNVKGEKDGEKAQAKMFLYECYSLNVTPPIAYPTPMATYTVRSFIMAAAICMNSNALAIALMPSFFISVPNRAWGSDDNKNCADVFDDVHYAWNNCHATQFQIYHRAQSQGQFPATIPQMSAILSNNKITAVNSHKVRGVQAWGLNELIPDAHSGGAPGSESSTGQSANAYRNIDKVEPCFVTKSSCYTHERAHWVNAVQSDADVKKAVEDLLKNDLRLVYQTFSLDNTVNISNLDRTLHAALDKYAFFAITGSFDTLKDLIAMLKADNERRQRVFDEDGVDPIRKLDFRHPKFLDPHYELVALRPEHMLPDGKVLITYSRDANGQVISHKTYVPGPDHTLRESPGDLISSRFPSFQFGYPRSKGPLNPFLVILNAEIKFRRYLRQAQPPPLPLPADVMSLINLTISLVELIYWKPVIQPDTPAAQLFLTYGSVTDPNQDSQSMSEPSDADMGYLSDDNEDQVPPIRAQPYGTIRKPGYDATLEDRRNYGQHLLSGRDLPFDADDQRLLEELAQADRESSAAKRIEDGDEDALSHCPTLISTHYLSAYAHARDIAFLLGTYPDVVKTSMKTQEPLGVVTFAFRLAHAISSAWDVVIVKGEEDGVKAWVKMFLHECAREVLGGVMQLLSLRPLERM</sequence>
<dbReference type="AlphaFoldDB" id="A0A409XVL9"/>
<feature type="region of interest" description="Disordered" evidence="3">
    <location>
        <begin position="654"/>
        <end position="677"/>
    </location>
</feature>
<feature type="domain" description="DALR anticodon binding" evidence="4">
    <location>
        <begin position="721"/>
        <end position="834"/>
    </location>
</feature>
<evidence type="ECO:0000256" key="1">
    <source>
        <dbReference type="ARBA" id="ARBA00012837"/>
    </source>
</evidence>
<keyword evidence="6" id="KW-1185">Reference proteome</keyword>
<dbReference type="SUPFAM" id="SSF47323">
    <property type="entry name" value="Anticodon-binding domain of a subclass of class I aminoacyl-tRNA synthetases"/>
    <property type="match status" value="2"/>
</dbReference>
<accession>A0A409XVL9</accession>
<dbReference type="PANTHER" id="PTHR11956">
    <property type="entry name" value="ARGINYL-TRNA SYNTHETASE"/>
    <property type="match status" value="1"/>
</dbReference>
<dbReference type="GO" id="GO:0005739">
    <property type="term" value="C:mitochondrion"/>
    <property type="evidence" value="ECO:0007669"/>
    <property type="project" value="TreeGrafter"/>
</dbReference>
<evidence type="ECO:0000259" key="4">
    <source>
        <dbReference type="SMART" id="SM00836"/>
    </source>
</evidence>
<dbReference type="GO" id="GO:0005524">
    <property type="term" value="F:ATP binding"/>
    <property type="evidence" value="ECO:0007669"/>
    <property type="project" value="InterPro"/>
</dbReference>
<protein>
    <recommendedName>
        <fullName evidence="1">arginine--tRNA ligase</fullName>
        <ecNumber evidence="1">6.1.1.19</ecNumber>
    </recommendedName>
</protein>
<proteinExistence type="predicted"/>
<dbReference type="Proteomes" id="UP000283269">
    <property type="component" value="Unassembled WGS sequence"/>
</dbReference>
<dbReference type="PANTHER" id="PTHR11956:SF11">
    <property type="entry name" value="ARGININE--TRNA LIGASE, MITOCHONDRIAL-RELATED"/>
    <property type="match status" value="1"/>
</dbReference>
<dbReference type="STRING" id="93625.A0A409XVL9"/>
<evidence type="ECO:0000256" key="2">
    <source>
        <dbReference type="ARBA" id="ARBA00049339"/>
    </source>
</evidence>
<dbReference type="OrthoDB" id="3216537at2759"/>
<dbReference type="EMBL" id="NHYD01000258">
    <property type="protein sequence ID" value="PPQ94744.1"/>
    <property type="molecule type" value="Genomic_DNA"/>
</dbReference>
<dbReference type="Pfam" id="PF05746">
    <property type="entry name" value="DALR_1"/>
    <property type="match status" value="2"/>
</dbReference>
<dbReference type="InterPro" id="IPR008909">
    <property type="entry name" value="DALR_anticod-bd"/>
</dbReference>
<reference evidence="5 6" key="1">
    <citation type="journal article" date="2018" name="Evol. Lett.">
        <title>Horizontal gene cluster transfer increased hallucinogenic mushroom diversity.</title>
        <authorList>
            <person name="Reynolds H.T."/>
            <person name="Vijayakumar V."/>
            <person name="Gluck-Thaler E."/>
            <person name="Korotkin H.B."/>
            <person name="Matheny P.B."/>
            <person name="Slot J.C."/>
        </authorList>
    </citation>
    <scope>NUCLEOTIDE SEQUENCE [LARGE SCALE GENOMIC DNA]</scope>
    <source>
        <strain evidence="5 6">2631</strain>
    </source>
</reference>
<dbReference type="InterPro" id="IPR009080">
    <property type="entry name" value="tRNAsynth_Ia_anticodon-bd"/>
</dbReference>
<dbReference type="InParanoid" id="A0A409XVL9"/>
<gene>
    <name evidence="5" type="ORF">CVT25_007675</name>
</gene>
<dbReference type="SMART" id="SM00836">
    <property type="entry name" value="DALR_1"/>
    <property type="match status" value="1"/>
</dbReference>
<dbReference type="EC" id="6.1.1.19" evidence="1"/>
<dbReference type="GO" id="GO:0032543">
    <property type="term" value="P:mitochondrial translation"/>
    <property type="evidence" value="ECO:0007669"/>
    <property type="project" value="TreeGrafter"/>
</dbReference>
<comment type="caution">
    <text evidence="5">The sequence shown here is derived from an EMBL/GenBank/DDBJ whole genome shotgun (WGS) entry which is preliminary data.</text>
</comment>
<dbReference type="InterPro" id="IPR001278">
    <property type="entry name" value="Arg-tRNA-ligase"/>
</dbReference>
<evidence type="ECO:0000313" key="5">
    <source>
        <dbReference type="EMBL" id="PPQ94744.1"/>
    </source>
</evidence>